<keyword evidence="4" id="KW-0175">Coiled coil</keyword>
<dbReference type="GO" id="GO:0004066">
    <property type="term" value="F:asparagine synthase (glutamine-hydrolyzing) activity"/>
    <property type="evidence" value="ECO:0007669"/>
    <property type="project" value="InterPro"/>
</dbReference>
<dbReference type="SUPFAM" id="SSF56235">
    <property type="entry name" value="N-terminal nucleophile aminohydrolases (Ntn hydrolases)"/>
    <property type="match status" value="1"/>
</dbReference>
<dbReference type="Proteomes" id="UP000187209">
    <property type="component" value="Unassembled WGS sequence"/>
</dbReference>
<dbReference type="Gene3D" id="3.40.50.620">
    <property type="entry name" value="HUPs"/>
    <property type="match status" value="1"/>
</dbReference>
<dbReference type="Pfam" id="PF15393">
    <property type="entry name" value="DUF4615"/>
    <property type="match status" value="1"/>
</dbReference>
<protein>
    <recommendedName>
        <fullName evidence="5">Asparagine synthetase domain-containing protein</fullName>
    </recommendedName>
</protein>
<comment type="caution">
    <text evidence="6">The sequence shown here is derived from an EMBL/GenBank/DDBJ whole genome shotgun (WGS) entry which is preliminary data.</text>
</comment>
<evidence type="ECO:0000313" key="7">
    <source>
        <dbReference type="Proteomes" id="UP000187209"/>
    </source>
</evidence>
<feature type="domain" description="Asparagine synthetase" evidence="5">
    <location>
        <begin position="368"/>
        <end position="442"/>
    </location>
</feature>
<evidence type="ECO:0000256" key="2">
    <source>
        <dbReference type="ARBA" id="ARBA00022888"/>
    </source>
</evidence>
<evidence type="ECO:0000256" key="1">
    <source>
        <dbReference type="ARBA" id="ARBA00022605"/>
    </source>
</evidence>
<accession>A0A1R2CLS0</accession>
<evidence type="ECO:0000256" key="3">
    <source>
        <dbReference type="ARBA" id="ARBA00022962"/>
    </source>
</evidence>
<dbReference type="PANTHER" id="PTHR45937">
    <property type="entry name" value="ASPARAGINE SYNTHETASE DOMAIN-CONTAINING PROTEIN 1"/>
    <property type="match status" value="1"/>
</dbReference>
<dbReference type="Gene3D" id="3.60.20.10">
    <property type="entry name" value="Glutamine Phosphoribosylpyrophosphate, subunit 1, domain 1"/>
    <property type="match status" value="1"/>
</dbReference>
<dbReference type="InterPro" id="IPR051857">
    <property type="entry name" value="Asn_synthetase_domain"/>
</dbReference>
<keyword evidence="7" id="KW-1185">Reference proteome</keyword>
<dbReference type="GO" id="GO:0006529">
    <property type="term" value="P:asparagine biosynthetic process"/>
    <property type="evidence" value="ECO:0007669"/>
    <property type="project" value="UniProtKB-KW"/>
</dbReference>
<keyword evidence="1" id="KW-0028">Amino-acid biosynthesis</keyword>
<dbReference type="InterPro" id="IPR014729">
    <property type="entry name" value="Rossmann-like_a/b/a_fold"/>
</dbReference>
<name>A0A1R2CLS0_9CILI</name>
<sequence>MCGIWLKILKQISGGPNCDSEISEPGEELEKRGPDCIQKITLEDLELIGCVLHLRGPQIISQPIGSDRRWLLWNGEAYGNNVYGNLNFDMLSNDTSQIFSYLASANPIQVLSQIEGCFAFVYINDKEIWFGRDFLGRRSLVISRNESSYTVCSLGNGTQVPTGGLFRIDLEKNTCNFVSWPYEGLITPSSLRFNNSDLVIEDYEKTLENSVQKRTIGTGDLGILFSGGLDCTVIAALALRNTISTLKIFLINVAFAFDAPDRLTAITSYEELKMLEQGNRFELLLVDIGDEEIEANRNRIVGLMGNNNSRMDFSIATALYFASRGEGRRYEDKSFMRFDGKILLSGMGADEIFGGYSRYRSNFKHYGNDGVVREMCLDLDRLWHRNLGRDDRVTACHSRELRFPYLDTHLWQSLSKLTLDQVTDMRIPGKEKFLLRNLCRKLGLNQPSDFKKRAIQFGTRISKLCNMKDFGSNRKAKGWQSIDKSATATFEEELEFCCKNLEEKISEVSEEEKDKLMKTLNKLKNPSIKTKDKRHLMRVYLGDYTSHMTEDFDD</sequence>
<dbReference type="SUPFAM" id="SSF52402">
    <property type="entry name" value="Adenine nucleotide alpha hydrolases-like"/>
    <property type="match status" value="1"/>
</dbReference>
<dbReference type="EMBL" id="MPUH01000114">
    <property type="protein sequence ID" value="OMJ89915.1"/>
    <property type="molecule type" value="Genomic_DNA"/>
</dbReference>
<evidence type="ECO:0000313" key="6">
    <source>
        <dbReference type="EMBL" id="OMJ89915.1"/>
    </source>
</evidence>
<dbReference type="CDD" id="cd01991">
    <property type="entry name" value="Asn_synthase_B_C"/>
    <property type="match status" value="1"/>
</dbReference>
<proteinExistence type="predicted"/>
<feature type="coiled-coil region" evidence="4">
    <location>
        <begin position="491"/>
        <end position="518"/>
    </location>
</feature>
<keyword evidence="3" id="KW-0315">Glutamine amidotransferase</keyword>
<dbReference type="InterPro" id="IPR029055">
    <property type="entry name" value="Ntn_hydrolases_N"/>
</dbReference>
<gene>
    <name evidence="6" type="ORF">SteCoe_7803</name>
</gene>
<evidence type="ECO:0000256" key="4">
    <source>
        <dbReference type="SAM" id="Coils"/>
    </source>
</evidence>
<dbReference type="AlphaFoldDB" id="A0A1R2CLS0"/>
<evidence type="ECO:0000259" key="5">
    <source>
        <dbReference type="Pfam" id="PF00733"/>
    </source>
</evidence>
<organism evidence="6 7">
    <name type="scientific">Stentor coeruleus</name>
    <dbReference type="NCBI Taxonomy" id="5963"/>
    <lineage>
        <taxon>Eukaryota</taxon>
        <taxon>Sar</taxon>
        <taxon>Alveolata</taxon>
        <taxon>Ciliophora</taxon>
        <taxon>Postciliodesmatophora</taxon>
        <taxon>Heterotrichea</taxon>
        <taxon>Heterotrichida</taxon>
        <taxon>Stentoridae</taxon>
        <taxon>Stentor</taxon>
    </lineage>
</organism>
<dbReference type="Pfam" id="PF00733">
    <property type="entry name" value="Asn_synthase"/>
    <property type="match status" value="2"/>
</dbReference>
<feature type="domain" description="Asparagine synthetase" evidence="5">
    <location>
        <begin position="203"/>
        <end position="362"/>
    </location>
</feature>
<dbReference type="PANTHER" id="PTHR45937:SF1">
    <property type="entry name" value="ASPARAGINE SYNTHETASE DOMAIN-CONTAINING PROTEIN 1"/>
    <property type="match status" value="1"/>
</dbReference>
<reference evidence="6 7" key="1">
    <citation type="submission" date="2016-11" db="EMBL/GenBank/DDBJ databases">
        <title>The macronuclear genome of Stentor coeruleus: a giant cell with tiny introns.</title>
        <authorList>
            <person name="Slabodnick M."/>
            <person name="Ruby J.G."/>
            <person name="Reiff S.B."/>
            <person name="Swart E.C."/>
            <person name="Gosai S."/>
            <person name="Prabakaran S."/>
            <person name="Witkowska E."/>
            <person name="Larue G.E."/>
            <person name="Fisher S."/>
            <person name="Freeman R.M."/>
            <person name="Gunawardena J."/>
            <person name="Chu W."/>
            <person name="Stover N.A."/>
            <person name="Gregory B.D."/>
            <person name="Nowacki M."/>
            <person name="Derisi J."/>
            <person name="Roy S.W."/>
            <person name="Marshall W.F."/>
            <person name="Sood P."/>
        </authorList>
    </citation>
    <scope>NUCLEOTIDE SEQUENCE [LARGE SCALE GENOMIC DNA]</scope>
    <source>
        <strain evidence="6">WM001</strain>
    </source>
</reference>
<dbReference type="InterPro" id="IPR001962">
    <property type="entry name" value="Asn_synthase"/>
</dbReference>
<dbReference type="InterPro" id="IPR029274">
    <property type="entry name" value="DUF4615"/>
</dbReference>
<keyword evidence="2" id="KW-0061">Asparagine biosynthesis</keyword>
<dbReference type="OrthoDB" id="10252281at2759"/>